<dbReference type="AlphaFoldDB" id="A0A9J5Y7N3"/>
<dbReference type="Gene3D" id="3.60.10.10">
    <property type="entry name" value="Endonuclease/exonuclease/phosphatase"/>
    <property type="match status" value="1"/>
</dbReference>
<name>A0A9J5Y7N3_SOLCO</name>
<organism evidence="1 2">
    <name type="scientific">Solanum commersonii</name>
    <name type="common">Commerson's wild potato</name>
    <name type="synonym">Commerson's nightshade</name>
    <dbReference type="NCBI Taxonomy" id="4109"/>
    <lineage>
        <taxon>Eukaryota</taxon>
        <taxon>Viridiplantae</taxon>
        <taxon>Streptophyta</taxon>
        <taxon>Embryophyta</taxon>
        <taxon>Tracheophyta</taxon>
        <taxon>Spermatophyta</taxon>
        <taxon>Magnoliopsida</taxon>
        <taxon>eudicotyledons</taxon>
        <taxon>Gunneridae</taxon>
        <taxon>Pentapetalae</taxon>
        <taxon>asterids</taxon>
        <taxon>lamiids</taxon>
        <taxon>Solanales</taxon>
        <taxon>Solanaceae</taxon>
        <taxon>Solanoideae</taxon>
        <taxon>Solaneae</taxon>
        <taxon>Solanum</taxon>
    </lineage>
</organism>
<gene>
    <name evidence="1" type="ORF">H5410_037151</name>
</gene>
<protein>
    <submittedName>
        <fullName evidence="1">Uncharacterized protein</fullName>
    </submittedName>
</protein>
<reference evidence="1 2" key="1">
    <citation type="submission" date="2020-09" db="EMBL/GenBank/DDBJ databases">
        <title>De no assembly of potato wild relative species, Solanum commersonii.</title>
        <authorList>
            <person name="Cho K."/>
        </authorList>
    </citation>
    <scope>NUCLEOTIDE SEQUENCE [LARGE SCALE GENOMIC DNA]</scope>
    <source>
        <strain evidence="1">LZ3.2</strain>
        <tissue evidence="1">Leaf</tissue>
    </source>
</reference>
<evidence type="ECO:0000313" key="2">
    <source>
        <dbReference type="Proteomes" id="UP000824120"/>
    </source>
</evidence>
<proteinExistence type="predicted"/>
<sequence length="82" mass="9530">MERFVCAKCNANKRLRLWEDIYQVATDMSRPWILEGDFNVVLNSEEKIGGLPVLDADHEDFENCISFCDLVDIPFKSSPFTW</sequence>
<accession>A0A9J5Y7N3</accession>
<keyword evidence="2" id="KW-1185">Reference proteome</keyword>
<dbReference type="Proteomes" id="UP000824120">
    <property type="component" value="Chromosome 7"/>
</dbReference>
<comment type="caution">
    <text evidence="1">The sequence shown here is derived from an EMBL/GenBank/DDBJ whole genome shotgun (WGS) entry which is preliminary data.</text>
</comment>
<evidence type="ECO:0000313" key="1">
    <source>
        <dbReference type="EMBL" id="KAG5595919.1"/>
    </source>
</evidence>
<dbReference type="SUPFAM" id="SSF56219">
    <property type="entry name" value="DNase I-like"/>
    <property type="match status" value="1"/>
</dbReference>
<dbReference type="OrthoDB" id="1930966at2759"/>
<dbReference type="InterPro" id="IPR036691">
    <property type="entry name" value="Endo/exonu/phosph_ase_sf"/>
</dbReference>
<dbReference type="EMBL" id="JACXVP010000007">
    <property type="protein sequence ID" value="KAG5595919.1"/>
    <property type="molecule type" value="Genomic_DNA"/>
</dbReference>